<gene>
    <name evidence="3" type="ORF">R5A26_12040</name>
</gene>
<evidence type="ECO:0000256" key="1">
    <source>
        <dbReference type="SAM" id="MobiDB-lite"/>
    </source>
</evidence>
<name>A0ABU4F9M0_9ACTN</name>
<dbReference type="PROSITE" id="PS51257">
    <property type="entry name" value="PROKAR_LIPOPROTEIN"/>
    <property type="match status" value="1"/>
</dbReference>
<feature type="chain" id="PRO_5046746931" description="Lipoprotein" evidence="2">
    <location>
        <begin position="25"/>
        <end position="180"/>
    </location>
</feature>
<keyword evidence="4" id="KW-1185">Reference proteome</keyword>
<feature type="signal peptide" evidence="2">
    <location>
        <begin position="1"/>
        <end position="24"/>
    </location>
</feature>
<feature type="compositionally biased region" description="Low complexity" evidence="1">
    <location>
        <begin position="68"/>
        <end position="81"/>
    </location>
</feature>
<feature type="region of interest" description="Disordered" evidence="1">
    <location>
        <begin position="64"/>
        <end position="85"/>
    </location>
</feature>
<comment type="caution">
    <text evidence="3">The sequence shown here is derived from an EMBL/GenBank/DDBJ whole genome shotgun (WGS) entry which is preliminary data.</text>
</comment>
<evidence type="ECO:0000256" key="2">
    <source>
        <dbReference type="SAM" id="SignalP"/>
    </source>
</evidence>
<proteinExistence type="predicted"/>
<protein>
    <recommendedName>
        <fullName evidence="5">Lipoprotein</fullName>
    </recommendedName>
</protein>
<dbReference type="EMBL" id="JAWMAJ010000031">
    <property type="protein sequence ID" value="MDV7216681.1"/>
    <property type="molecule type" value="Genomic_DNA"/>
</dbReference>
<sequence>MKRVVGTVVGVAAGVGLLSACSPAQLPLAAAWLGTDGQPVVLVKPCGHDRAGDIDLGSWTEEEMADVASETAESPAAESPSLGTGWRTPLVGPPLEPFGTTTFPLFEPPRSWRTEATGPQTLAPGRTYSLTFKVFGTGVKYTGDLYFTAKDLTSLRPGQVWADDRAMSRDDFDDLVDDKC</sequence>
<organism evidence="3 4">
    <name type="scientific">Streptomyces prunicolor</name>
    <dbReference type="NCBI Taxonomy" id="67348"/>
    <lineage>
        <taxon>Bacteria</taxon>
        <taxon>Bacillati</taxon>
        <taxon>Actinomycetota</taxon>
        <taxon>Actinomycetes</taxon>
        <taxon>Kitasatosporales</taxon>
        <taxon>Streptomycetaceae</taxon>
        <taxon>Streptomyces</taxon>
    </lineage>
</organism>
<evidence type="ECO:0000313" key="4">
    <source>
        <dbReference type="Proteomes" id="UP001187346"/>
    </source>
</evidence>
<dbReference type="RefSeq" id="WP_317771204.1">
    <property type="nucleotide sequence ID" value="NZ_JAWMAJ010000031.1"/>
</dbReference>
<reference evidence="3 4" key="1">
    <citation type="submission" date="2023-10" db="EMBL/GenBank/DDBJ databases">
        <title>Characterization of rhizosphere-enriched actinobacteria from wheat plants lab-grown on chernevaya soil.</title>
        <authorList>
            <person name="Tikhonova E.N."/>
            <person name="Konopkin A."/>
            <person name="Kravchenko I.K."/>
        </authorList>
    </citation>
    <scope>NUCLEOTIDE SEQUENCE [LARGE SCALE GENOMIC DNA]</scope>
    <source>
        <strain evidence="3 4">RR29</strain>
    </source>
</reference>
<evidence type="ECO:0008006" key="5">
    <source>
        <dbReference type="Google" id="ProtNLM"/>
    </source>
</evidence>
<accession>A0ABU4F9M0</accession>
<evidence type="ECO:0000313" key="3">
    <source>
        <dbReference type="EMBL" id="MDV7216681.1"/>
    </source>
</evidence>
<keyword evidence="2" id="KW-0732">Signal</keyword>
<dbReference type="Proteomes" id="UP001187346">
    <property type="component" value="Unassembled WGS sequence"/>
</dbReference>